<dbReference type="Pfam" id="PF03055">
    <property type="entry name" value="RPE65"/>
    <property type="match status" value="1"/>
</dbReference>
<gene>
    <name evidence="8" type="ORF">HUK83_00690</name>
</gene>
<evidence type="ECO:0000256" key="6">
    <source>
        <dbReference type="RuleBase" id="RU364048"/>
    </source>
</evidence>
<evidence type="ECO:0000256" key="2">
    <source>
        <dbReference type="ARBA" id="ARBA00022723"/>
    </source>
</evidence>
<dbReference type="AlphaFoldDB" id="A0A850NIY4"/>
<dbReference type="GO" id="GO:0046872">
    <property type="term" value="F:metal ion binding"/>
    <property type="evidence" value="ECO:0007669"/>
    <property type="project" value="UniProtKB-KW"/>
</dbReference>
<organism evidence="8 9">
    <name type="scientific">Endobacter medicaginis</name>
    <dbReference type="NCBI Taxonomy" id="1181271"/>
    <lineage>
        <taxon>Bacteria</taxon>
        <taxon>Pseudomonadati</taxon>
        <taxon>Pseudomonadota</taxon>
        <taxon>Alphaproteobacteria</taxon>
        <taxon>Acetobacterales</taxon>
        <taxon>Acetobacteraceae</taxon>
        <taxon>Endobacter</taxon>
    </lineage>
</organism>
<keyword evidence="4 5" id="KW-0408">Iron</keyword>
<evidence type="ECO:0000256" key="1">
    <source>
        <dbReference type="ARBA" id="ARBA00006787"/>
    </source>
</evidence>
<dbReference type="GO" id="GO:0010436">
    <property type="term" value="F:carotenoid dioxygenase activity"/>
    <property type="evidence" value="ECO:0007669"/>
    <property type="project" value="TreeGrafter"/>
</dbReference>
<evidence type="ECO:0000313" key="8">
    <source>
        <dbReference type="EMBL" id="NVN28864.1"/>
    </source>
</evidence>
<keyword evidence="3 6" id="KW-0560">Oxidoreductase</keyword>
<proteinExistence type="inferred from homology"/>
<protein>
    <recommendedName>
        <fullName evidence="6">Dioxygenase</fullName>
        <ecNumber evidence="6">1.13.11.-</ecNumber>
    </recommendedName>
</protein>
<dbReference type="EC" id="1.13.11.-" evidence="6"/>
<dbReference type="PANTHER" id="PTHR10543:SF89">
    <property type="entry name" value="CAROTENOID 9,10(9',10')-CLEAVAGE DIOXYGENASE 1"/>
    <property type="match status" value="1"/>
</dbReference>
<evidence type="ECO:0000313" key="9">
    <source>
        <dbReference type="Proteomes" id="UP000565205"/>
    </source>
</evidence>
<reference evidence="8 9" key="1">
    <citation type="submission" date="2020-06" db="EMBL/GenBank/DDBJ databases">
        <title>Description of novel acetic acid bacteria.</title>
        <authorList>
            <person name="Sombolestani A."/>
        </authorList>
    </citation>
    <scope>NUCLEOTIDE SEQUENCE [LARGE SCALE GENOMIC DNA]</scope>
    <source>
        <strain evidence="8 9">LMG 26838</strain>
    </source>
</reference>
<sequence length="522" mass="58898">MARNEATAPRIINERSRRRHMPDGAARLSAGEPRATSAEPWSKQNPFLQGPFEPLFNEVSIRSLEVIGRIPMELDGALYRTGSNQHMRPANPDLFHWFDGDGMVHAFHLRDGKAGYCNRFVETDGLKLERAAGRPIYNGIYGHSGVRQAPLPPGAPRIKTVAGINVISLAGRVMTMHEADSFYWHLDADSLDTLGKFDFGGRFKSMLTAHPHVDPATGDLLVYGLNYDEMYVECMSIGNMGQVNSHVRTSMPITPFVHDFIFTENYYVFFFGPIRWRPYAADTVLAGNSAFSFDRGSPTRILLLHRKTGVAKWLEARSFTCDHYLNAYELGDKIIVDATVTETLDPNADIRPEEFFPFPLVDKPSPFSGPQLWRIEIDLARETVSDRRIGEFAAEFVRPNESVMGRPHRYGYMAGVHNPGPQTHGFNCLIKHDYLSGRTQYQHLSSEIEMTPGEPVFVPRDGGEDEDDGWIMAIWYDPRRNASEMTILAAQDFDGEPVARIKLDHRVPLGFHGNWIARTSLR</sequence>
<dbReference type="PANTHER" id="PTHR10543">
    <property type="entry name" value="BETA-CAROTENE DIOXYGENASE"/>
    <property type="match status" value="1"/>
</dbReference>
<keyword evidence="6" id="KW-0223">Dioxygenase</keyword>
<comment type="similarity">
    <text evidence="1 6">Belongs to the carotenoid oxygenase family.</text>
</comment>
<evidence type="ECO:0000256" key="4">
    <source>
        <dbReference type="ARBA" id="ARBA00023004"/>
    </source>
</evidence>
<dbReference type="EMBL" id="JABXXQ010000003">
    <property type="protein sequence ID" value="NVN28864.1"/>
    <property type="molecule type" value="Genomic_DNA"/>
</dbReference>
<comment type="cofactor">
    <cofactor evidence="5 6">
        <name>Fe(2+)</name>
        <dbReference type="ChEBI" id="CHEBI:29033"/>
    </cofactor>
    <text evidence="5 6">Binds 1 Fe(2+) ion per subunit.</text>
</comment>
<comment type="caution">
    <text evidence="8">The sequence shown here is derived from an EMBL/GenBank/DDBJ whole genome shotgun (WGS) entry which is preliminary data.</text>
</comment>
<dbReference type="InterPro" id="IPR004294">
    <property type="entry name" value="Carotenoid_Oase"/>
</dbReference>
<evidence type="ECO:0000256" key="3">
    <source>
        <dbReference type="ARBA" id="ARBA00023002"/>
    </source>
</evidence>
<feature type="binding site" evidence="5">
    <location>
        <position position="258"/>
    </location>
    <ligand>
        <name>Fe cation</name>
        <dbReference type="ChEBI" id="CHEBI:24875"/>
        <note>catalytic</note>
    </ligand>
</feature>
<evidence type="ECO:0000256" key="7">
    <source>
        <dbReference type="SAM" id="MobiDB-lite"/>
    </source>
</evidence>
<name>A0A850NIY4_9PROT</name>
<dbReference type="RefSeq" id="WP_176621620.1">
    <property type="nucleotide sequence ID" value="NZ_JABXXQ010000003.1"/>
</dbReference>
<accession>A0A850NIY4</accession>
<evidence type="ECO:0000256" key="5">
    <source>
        <dbReference type="PIRSR" id="PIRSR604294-1"/>
    </source>
</evidence>
<feature type="binding site" evidence="5">
    <location>
        <position position="210"/>
    </location>
    <ligand>
        <name>Fe cation</name>
        <dbReference type="ChEBI" id="CHEBI:24875"/>
        <note>catalytic</note>
    </ligand>
</feature>
<feature type="binding site" evidence="5">
    <location>
        <position position="512"/>
    </location>
    <ligand>
        <name>Fe cation</name>
        <dbReference type="ChEBI" id="CHEBI:24875"/>
        <note>catalytic</note>
    </ligand>
</feature>
<feature type="region of interest" description="Disordered" evidence="7">
    <location>
        <begin position="1"/>
        <end position="46"/>
    </location>
</feature>
<keyword evidence="2 5" id="KW-0479">Metal-binding</keyword>
<dbReference type="GO" id="GO:0016121">
    <property type="term" value="P:carotene catabolic process"/>
    <property type="evidence" value="ECO:0007669"/>
    <property type="project" value="TreeGrafter"/>
</dbReference>
<feature type="binding site" evidence="5">
    <location>
        <position position="323"/>
    </location>
    <ligand>
        <name>Fe cation</name>
        <dbReference type="ChEBI" id="CHEBI:24875"/>
        <note>catalytic</note>
    </ligand>
</feature>
<dbReference type="Proteomes" id="UP000565205">
    <property type="component" value="Unassembled WGS sequence"/>
</dbReference>